<dbReference type="PANTHER" id="PTHR43118">
    <property type="entry name" value="RHAMNOGALACTURONAN LYASE (EUROFUNG)"/>
    <property type="match status" value="1"/>
</dbReference>
<gene>
    <name evidence="2" type="ORF">S12H4_28425</name>
</gene>
<dbReference type="SUPFAM" id="SSF69318">
    <property type="entry name" value="Integrin alpha N-terminal domain"/>
    <property type="match status" value="1"/>
</dbReference>
<dbReference type="InterPro" id="IPR028994">
    <property type="entry name" value="Integrin_alpha_N"/>
</dbReference>
<feature type="domain" description="Rhamnogalacturonan lyase family 11 C-terminal" evidence="1">
    <location>
        <begin position="43"/>
        <end position="285"/>
    </location>
</feature>
<dbReference type="InterPro" id="IPR034641">
    <property type="entry name" value="RGL11"/>
</dbReference>
<evidence type="ECO:0000259" key="1">
    <source>
        <dbReference type="Pfam" id="PF21348"/>
    </source>
</evidence>
<reference evidence="2" key="1">
    <citation type="journal article" date="2014" name="Front. Microbiol.">
        <title>High frequency of phylogenetically diverse reductive dehalogenase-homologous genes in deep subseafloor sedimentary metagenomes.</title>
        <authorList>
            <person name="Kawai M."/>
            <person name="Futagami T."/>
            <person name="Toyoda A."/>
            <person name="Takaki Y."/>
            <person name="Nishi S."/>
            <person name="Hori S."/>
            <person name="Arai W."/>
            <person name="Tsubouchi T."/>
            <person name="Morono Y."/>
            <person name="Uchiyama I."/>
            <person name="Ito T."/>
            <person name="Fujiyama A."/>
            <person name="Inagaki F."/>
            <person name="Takami H."/>
        </authorList>
    </citation>
    <scope>NUCLEOTIDE SEQUENCE</scope>
    <source>
        <strain evidence="2">Expedition CK06-06</strain>
    </source>
</reference>
<dbReference type="InterPro" id="IPR049366">
    <property type="entry name" value="RGL11_C"/>
</dbReference>
<dbReference type="AlphaFoldDB" id="X1VAA6"/>
<comment type="caution">
    <text evidence="2">The sequence shown here is derived from an EMBL/GenBank/DDBJ whole genome shotgun (WGS) entry which is preliminary data.</text>
</comment>
<evidence type="ECO:0000313" key="2">
    <source>
        <dbReference type="EMBL" id="GAJ02595.1"/>
    </source>
</evidence>
<organism evidence="2">
    <name type="scientific">marine sediment metagenome</name>
    <dbReference type="NCBI Taxonomy" id="412755"/>
    <lineage>
        <taxon>unclassified sequences</taxon>
        <taxon>metagenomes</taxon>
        <taxon>ecological metagenomes</taxon>
    </lineage>
</organism>
<name>X1VAA6_9ZZZZ</name>
<protein>
    <recommendedName>
        <fullName evidence="1">Rhamnogalacturonan lyase family 11 C-terminal domain-containing protein</fullName>
    </recommendedName>
</protein>
<proteinExistence type="predicted"/>
<sequence length="285" mass="30969">GSTSATYTVRAVINGSEGEPSAPAGIWSRNYLSIPLQTPDGCTPNDASVGDLDGDGEYEIVLHQAPRGRDNARSGMTDEPIFEAYKLDGTFLWRINLGKNIREGAHYTQFMVYDLDGDGKAEFACKTADGTVDGKGKVIGDANADYRNSRGYILDGPEFLTIFDGRTGAELATTDYIPPRGRVSDWGDDTGNRVDRFLACIAYVDGQRPSLVMCRGYYTRAVLTAWNFRDGQLTRVWTFDSDDGTPGNRDYRGQGNHNLSVGDVDGDGKDEIVYGACAIDHDGTG</sequence>
<accession>X1VAA6</accession>
<dbReference type="PANTHER" id="PTHR43118:SF1">
    <property type="entry name" value="RHAMNOGALACTURONAN LYASE (EUROFUNG)"/>
    <property type="match status" value="1"/>
</dbReference>
<feature type="non-terminal residue" evidence="2">
    <location>
        <position position="285"/>
    </location>
</feature>
<feature type="non-terminal residue" evidence="2">
    <location>
        <position position="1"/>
    </location>
</feature>
<dbReference type="Pfam" id="PF21348">
    <property type="entry name" value="RGL11_C"/>
    <property type="match status" value="1"/>
</dbReference>
<dbReference type="EMBL" id="BARW01016305">
    <property type="protein sequence ID" value="GAJ02595.1"/>
    <property type="molecule type" value="Genomic_DNA"/>
</dbReference>